<dbReference type="CDD" id="cd03219">
    <property type="entry name" value="ABC_Mj1267_LivG_branched"/>
    <property type="match status" value="1"/>
</dbReference>
<evidence type="ECO:0000313" key="6">
    <source>
        <dbReference type="Proteomes" id="UP000287352"/>
    </source>
</evidence>
<dbReference type="Proteomes" id="UP000287352">
    <property type="component" value="Unassembled WGS sequence"/>
</dbReference>
<dbReference type="Pfam" id="PF00005">
    <property type="entry name" value="ABC_tran"/>
    <property type="match status" value="1"/>
</dbReference>
<keyword evidence="2" id="KW-0547">Nucleotide-binding</keyword>
<feature type="domain" description="ABC transporter" evidence="4">
    <location>
        <begin position="5"/>
        <end position="249"/>
    </location>
</feature>
<dbReference type="PROSITE" id="PS50893">
    <property type="entry name" value="ABC_TRANSPORTER_2"/>
    <property type="match status" value="1"/>
</dbReference>
<keyword evidence="3 5" id="KW-0067">ATP-binding</keyword>
<dbReference type="PANTHER" id="PTHR45772">
    <property type="entry name" value="CONSERVED COMPONENT OF ABC TRANSPORTER FOR NATURAL AMINO ACIDS-RELATED"/>
    <property type="match status" value="1"/>
</dbReference>
<reference evidence="6" key="1">
    <citation type="submission" date="2018-12" db="EMBL/GenBank/DDBJ databases">
        <title>Tengunoibacter tsumagoiensis gen. nov., sp. nov., Dictyobacter kobayashii sp. nov., D. alpinus sp. nov., and D. joshuensis sp. nov. and description of Dictyobacteraceae fam. nov. within the order Ktedonobacterales isolated from Tengu-no-mugimeshi.</title>
        <authorList>
            <person name="Wang C.M."/>
            <person name="Zheng Y."/>
            <person name="Sakai Y."/>
            <person name="Toyoda A."/>
            <person name="Minakuchi Y."/>
            <person name="Abe K."/>
            <person name="Yokota A."/>
            <person name="Yabe S."/>
        </authorList>
    </citation>
    <scope>NUCLEOTIDE SEQUENCE [LARGE SCALE GENOMIC DNA]</scope>
    <source>
        <strain evidence="6">Uno3</strain>
    </source>
</reference>
<dbReference type="SMART" id="SM00382">
    <property type="entry name" value="AAA"/>
    <property type="match status" value="1"/>
</dbReference>
<comment type="caution">
    <text evidence="5">The sequence shown here is derived from an EMBL/GenBank/DDBJ whole genome shotgun (WGS) entry which is preliminary data.</text>
</comment>
<dbReference type="GO" id="GO:0005524">
    <property type="term" value="F:ATP binding"/>
    <property type="evidence" value="ECO:0007669"/>
    <property type="project" value="UniProtKB-KW"/>
</dbReference>
<evidence type="ECO:0000256" key="1">
    <source>
        <dbReference type="ARBA" id="ARBA00022448"/>
    </source>
</evidence>
<keyword evidence="6" id="KW-1185">Reference proteome</keyword>
<dbReference type="GO" id="GO:0016887">
    <property type="term" value="F:ATP hydrolysis activity"/>
    <property type="evidence" value="ECO:0007669"/>
    <property type="project" value="InterPro"/>
</dbReference>
<sequence>MGNVLEVFDVSKSFGGIHALEGCSLQVEQGSITGLIGPNGSGKTTLFNAITGYERIDAGSIHLPGEIIVTKDRPIAPDKVFRTGLGRTFQLTRIFPRLSVIENMHVATQRKGLGSFFSRWSTGQEQRRAVELLHFVGLDDLQEHLAGELSYGQRKLLEFALILIADPKIILLDEPAGGVNPSMINHIGERIRVLNQEQGITFLIVEHNMEFVMGICDKITVFHRGTNIAEGSPGEVRNNPAVLEAYLGD</sequence>
<dbReference type="OrthoDB" id="9805514at2"/>
<gene>
    <name evidence="5" type="ORF">KTT_36550</name>
</gene>
<dbReference type="Pfam" id="PF12399">
    <property type="entry name" value="BCA_ABC_TP_C"/>
    <property type="match status" value="1"/>
</dbReference>
<dbReference type="Gene3D" id="3.40.50.300">
    <property type="entry name" value="P-loop containing nucleotide triphosphate hydrolases"/>
    <property type="match status" value="1"/>
</dbReference>
<protein>
    <submittedName>
        <fullName evidence="5">ABC transporter ATP-binding protein</fullName>
    </submittedName>
</protein>
<name>A0A402A416_9CHLR</name>
<organism evidence="5 6">
    <name type="scientific">Tengunoibacter tsumagoiensis</name>
    <dbReference type="NCBI Taxonomy" id="2014871"/>
    <lineage>
        <taxon>Bacteria</taxon>
        <taxon>Bacillati</taxon>
        <taxon>Chloroflexota</taxon>
        <taxon>Ktedonobacteria</taxon>
        <taxon>Ktedonobacterales</taxon>
        <taxon>Dictyobacteraceae</taxon>
        <taxon>Tengunoibacter</taxon>
    </lineage>
</organism>
<evidence type="ECO:0000256" key="2">
    <source>
        <dbReference type="ARBA" id="ARBA00022741"/>
    </source>
</evidence>
<evidence type="ECO:0000313" key="5">
    <source>
        <dbReference type="EMBL" id="GCE13796.1"/>
    </source>
</evidence>
<dbReference type="SUPFAM" id="SSF52540">
    <property type="entry name" value="P-loop containing nucleoside triphosphate hydrolases"/>
    <property type="match status" value="1"/>
</dbReference>
<dbReference type="EMBL" id="BIFR01000001">
    <property type="protein sequence ID" value="GCE13796.1"/>
    <property type="molecule type" value="Genomic_DNA"/>
</dbReference>
<dbReference type="InterPro" id="IPR032823">
    <property type="entry name" value="BCA_ABC_TP_C"/>
</dbReference>
<dbReference type="RefSeq" id="WP_126581293.1">
    <property type="nucleotide sequence ID" value="NZ_BIFR01000001.1"/>
</dbReference>
<evidence type="ECO:0000256" key="3">
    <source>
        <dbReference type="ARBA" id="ARBA00022840"/>
    </source>
</evidence>
<keyword evidence="1" id="KW-0813">Transport</keyword>
<dbReference type="GO" id="GO:0005886">
    <property type="term" value="C:plasma membrane"/>
    <property type="evidence" value="ECO:0007669"/>
    <property type="project" value="TreeGrafter"/>
</dbReference>
<dbReference type="PROSITE" id="PS00211">
    <property type="entry name" value="ABC_TRANSPORTER_1"/>
    <property type="match status" value="1"/>
</dbReference>
<dbReference type="AlphaFoldDB" id="A0A402A416"/>
<dbReference type="InterPro" id="IPR027417">
    <property type="entry name" value="P-loop_NTPase"/>
</dbReference>
<dbReference type="InterPro" id="IPR003439">
    <property type="entry name" value="ABC_transporter-like_ATP-bd"/>
</dbReference>
<dbReference type="InterPro" id="IPR051120">
    <property type="entry name" value="ABC_AA/LPS_Transport"/>
</dbReference>
<dbReference type="InterPro" id="IPR003593">
    <property type="entry name" value="AAA+_ATPase"/>
</dbReference>
<dbReference type="PANTHER" id="PTHR45772:SF9">
    <property type="entry name" value="CONSERVED COMPONENT OF ABC TRANSPORTER FOR NATURAL AMINO ACIDS"/>
    <property type="match status" value="1"/>
</dbReference>
<accession>A0A402A416</accession>
<evidence type="ECO:0000259" key="4">
    <source>
        <dbReference type="PROSITE" id="PS50893"/>
    </source>
</evidence>
<proteinExistence type="predicted"/>
<dbReference type="InterPro" id="IPR017871">
    <property type="entry name" value="ABC_transporter-like_CS"/>
</dbReference>